<name>A0A165XIG6_9AGAM</name>
<sequence>MSTNVRYPRNIDDLVETGAAAAAAIDDDDGLGREGEEVVDDVLADARGHADAATSTSSRCKDEMVRHKLDTSTFHSKVKRGLNPHILAAACQVCKTGRQREGPGEAPVSATSHSIIGGGERQGYLLMRVPTKLREPETRACGCPVTQPSAGGDFGKYDGLLRALLVGAE</sequence>
<dbReference type="EMBL" id="KV417718">
    <property type="protein sequence ID" value="KZP08575.1"/>
    <property type="molecule type" value="Genomic_DNA"/>
</dbReference>
<accession>A0A165XIG6</accession>
<dbReference type="AlphaFoldDB" id="A0A165XIG6"/>
<reference evidence="1 2" key="1">
    <citation type="journal article" date="2016" name="Mol. Biol. Evol.">
        <title>Comparative Genomics of Early-Diverging Mushroom-Forming Fungi Provides Insights into the Origins of Lignocellulose Decay Capabilities.</title>
        <authorList>
            <person name="Nagy L.G."/>
            <person name="Riley R."/>
            <person name="Tritt A."/>
            <person name="Adam C."/>
            <person name="Daum C."/>
            <person name="Floudas D."/>
            <person name="Sun H."/>
            <person name="Yadav J.S."/>
            <person name="Pangilinan J."/>
            <person name="Larsson K.H."/>
            <person name="Matsuura K."/>
            <person name="Barry K."/>
            <person name="Labutti K."/>
            <person name="Kuo R."/>
            <person name="Ohm R.A."/>
            <person name="Bhattacharya S.S."/>
            <person name="Shirouzu T."/>
            <person name="Yoshinaga Y."/>
            <person name="Martin F.M."/>
            <person name="Grigoriev I.V."/>
            <person name="Hibbett D.S."/>
        </authorList>
    </citation>
    <scope>NUCLEOTIDE SEQUENCE [LARGE SCALE GENOMIC DNA]</scope>
    <source>
        <strain evidence="1 2">CBS 109695</strain>
    </source>
</reference>
<gene>
    <name evidence="1" type="ORF">FIBSPDRAFT_901146</name>
</gene>
<dbReference type="Proteomes" id="UP000076532">
    <property type="component" value="Unassembled WGS sequence"/>
</dbReference>
<proteinExistence type="predicted"/>
<organism evidence="1 2">
    <name type="scientific">Athelia psychrophila</name>
    <dbReference type="NCBI Taxonomy" id="1759441"/>
    <lineage>
        <taxon>Eukaryota</taxon>
        <taxon>Fungi</taxon>
        <taxon>Dikarya</taxon>
        <taxon>Basidiomycota</taxon>
        <taxon>Agaricomycotina</taxon>
        <taxon>Agaricomycetes</taxon>
        <taxon>Agaricomycetidae</taxon>
        <taxon>Atheliales</taxon>
        <taxon>Atheliaceae</taxon>
        <taxon>Athelia</taxon>
    </lineage>
</organism>
<evidence type="ECO:0000313" key="1">
    <source>
        <dbReference type="EMBL" id="KZP08575.1"/>
    </source>
</evidence>
<protein>
    <submittedName>
        <fullName evidence="1">Uncharacterized protein</fullName>
    </submittedName>
</protein>
<keyword evidence="2" id="KW-1185">Reference proteome</keyword>
<evidence type="ECO:0000313" key="2">
    <source>
        <dbReference type="Proteomes" id="UP000076532"/>
    </source>
</evidence>